<protein>
    <submittedName>
        <fullName evidence="3">Phenylacetate--CoA ligase family protein</fullName>
    </submittedName>
</protein>
<feature type="domain" description="AMP-dependent synthetase/ligase" evidence="1">
    <location>
        <begin position="122"/>
        <end position="278"/>
    </location>
</feature>
<dbReference type="PANTHER" id="PTHR43845:SF1">
    <property type="entry name" value="BLR5969 PROTEIN"/>
    <property type="match status" value="1"/>
</dbReference>
<reference evidence="3 4" key="1">
    <citation type="journal article" date="2019" name="Nat. Microbiol.">
        <title>Wide diversity of methane and short-chain alkane metabolisms in uncultured archaea.</title>
        <authorList>
            <person name="Borrel G."/>
            <person name="Adam P.S."/>
            <person name="McKay L.J."/>
            <person name="Chen L.X."/>
            <person name="Sierra-Garcia I.N."/>
            <person name="Sieber C.M."/>
            <person name="Letourneur Q."/>
            <person name="Ghozlane A."/>
            <person name="Andersen G.L."/>
            <person name="Li W.J."/>
            <person name="Hallam S.J."/>
            <person name="Muyzer G."/>
            <person name="de Oliveira V.M."/>
            <person name="Inskeep W.P."/>
            <person name="Banfield J.F."/>
            <person name="Gribaldo S."/>
        </authorList>
    </citation>
    <scope>NUCLEOTIDE SEQUENCE [LARGE SCALE GENOMIC DNA]</scope>
    <source>
        <strain evidence="3">NM1b</strain>
    </source>
</reference>
<dbReference type="InterPro" id="IPR028154">
    <property type="entry name" value="AMP-dep_Lig_C"/>
</dbReference>
<dbReference type="Gene3D" id="3.30.300.30">
    <property type="match status" value="1"/>
</dbReference>
<dbReference type="PANTHER" id="PTHR43845">
    <property type="entry name" value="BLR5969 PROTEIN"/>
    <property type="match status" value="1"/>
</dbReference>
<sequence>MKFISRDDLESIQEKKVIDQVNFAYANSPFYKRKFDEVGIEPKDIKSMDDFFEKVPLTSKEELIDSQLAHPPFGEFLSVPNEKIKLIFISPGPIFEPHTEKDLQVLRNGLGKRSIDLGIGKSDVCQVTLSYHLMPAGFAIHMGAEAAGCTVIPAGTGESRMQADVMRKAGTTIYVGTPSFLARIAEKAEKMKIDPRRDLNLRMGICIAEPLPPSLRTNLQRTFDIELFDVYGVAELGILAGECGEHDGMHVNEEDFIVEIIDPDTLERLRPGEEGEIVCTPLGREALPLIRYRTGDVSLITFEKCKCGREDARILGIRGRVGMLTKVKGVFIHPRQVGEVVEGYRELGRFQILVERPGIYDEMTIFVECKEIEKFEDWEEKLKEAFKEILRIKCDVKMVHTGEIPPDVDVLEDRRGHYAE</sequence>
<dbReference type="AlphaFoldDB" id="A0A520KW00"/>
<evidence type="ECO:0000313" key="3">
    <source>
        <dbReference type="EMBL" id="RZN68055.1"/>
    </source>
</evidence>
<proteinExistence type="predicted"/>
<accession>A0A520KW00</accession>
<evidence type="ECO:0000259" key="1">
    <source>
        <dbReference type="Pfam" id="PF00501"/>
    </source>
</evidence>
<dbReference type="InterPro" id="IPR000873">
    <property type="entry name" value="AMP-dep_synth/lig_dom"/>
</dbReference>
<dbReference type="Pfam" id="PF14535">
    <property type="entry name" value="AMP-binding_C_2"/>
    <property type="match status" value="1"/>
</dbReference>
<dbReference type="GO" id="GO:0016874">
    <property type="term" value="F:ligase activity"/>
    <property type="evidence" value="ECO:0007669"/>
    <property type="project" value="UniProtKB-KW"/>
</dbReference>
<comment type="caution">
    <text evidence="3">The sequence shown here is derived from an EMBL/GenBank/DDBJ whole genome shotgun (WGS) entry which is preliminary data.</text>
</comment>
<dbReference type="Pfam" id="PF00501">
    <property type="entry name" value="AMP-binding"/>
    <property type="match status" value="1"/>
</dbReference>
<keyword evidence="3" id="KW-0436">Ligase</keyword>
<name>A0A520KW00_9EURY</name>
<dbReference type="InterPro" id="IPR045851">
    <property type="entry name" value="AMP-bd_C_sf"/>
</dbReference>
<gene>
    <name evidence="3" type="ORF">EF807_06530</name>
</gene>
<organism evidence="3 4">
    <name type="scientific">Candidatus Methanolliviera hydrocarbonicum</name>
    <dbReference type="NCBI Taxonomy" id="2491085"/>
    <lineage>
        <taxon>Archaea</taxon>
        <taxon>Methanobacteriati</taxon>
        <taxon>Methanobacteriota</taxon>
        <taxon>Candidatus Methanoliparia</taxon>
        <taxon>Candidatus Methanoliparales</taxon>
        <taxon>Candidatus Methanollivieraceae</taxon>
        <taxon>Candidatus Methanolliviera</taxon>
    </lineage>
</organism>
<dbReference type="Proteomes" id="UP000320766">
    <property type="component" value="Unassembled WGS sequence"/>
</dbReference>
<evidence type="ECO:0000259" key="2">
    <source>
        <dbReference type="Pfam" id="PF14535"/>
    </source>
</evidence>
<feature type="domain" description="AMP-dependent ligase C-terminal" evidence="2">
    <location>
        <begin position="329"/>
        <end position="405"/>
    </location>
</feature>
<dbReference type="InterPro" id="IPR042099">
    <property type="entry name" value="ANL_N_sf"/>
</dbReference>
<evidence type="ECO:0000313" key="4">
    <source>
        <dbReference type="Proteomes" id="UP000320766"/>
    </source>
</evidence>
<dbReference type="SUPFAM" id="SSF56801">
    <property type="entry name" value="Acetyl-CoA synthetase-like"/>
    <property type="match status" value="1"/>
</dbReference>
<dbReference type="EMBL" id="RXIL01000117">
    <property type="protein sequence ID" value="RZN68055.1"/>
    <property type="molecule type" value="Genomic_DNA"/>
</dbReference>
<dbReference type="Gene3D" id="3.40.50.12780">
    <property type="entry name" value="N-terminal domain of ligase-like"/>
    <property type="match status" value="1"/>
</dbReference>